<feature type="transmembrane region" description="Helical" evidence="8">
    <location>
        <begin position="92"/>
        <end position="117"/>
    </location>
</feature>
<feature type="transmembrane region" description="Helical" evidence="8">
    <location>
        <begin position="37"/>
        <end position="57"/>
    </location>
</feature>
<feature type="transmembrane region" description="Helical" evidence="8">
    <location>
        <begin position="249"/>
        <end position="269"/>
    </location>
</feature>
<evidence type="ECO:0000256" key="7">
    <source>
        <dbReference type="ARBA" id="ARBA00023136"/>
    </source>
</evidence>
<feature type="transmembrane region" description="Helical" evidence="8">
    <location>
        <begin position="150"/>
        <end position="173"/>
    </location>
</feature>
<keyword evidence="7 8" id="KW-0472">Membrane</keyword>
<sequence>MIQNFVRRIDGTVMNKLKIWKNKYTKFKLKLSPQQNLFYGFFTYVIAGFILLSLPWLQKTDVAFIDNLFTATSAVSTTGLVTVSIFDSYNIAGQLVIMTLFQLGGIGYLTFTTFMLLSTTRRITHWHKKLLNCEFTLPVTIKIKDFLKSVILFTVIMETIGAILFFIAFYNNGMPVGEAIWNSIFHSVSAFCTAGFSLFNSGFTGYVDDGFVNFIIAFLAIAGSLGFIVVTDLVLWIKDRSHQLSFTSRIIFIGFAFLLSFGFVFMYFFEPTITVLDGSARLYAAFFQTMSAMTTVGFNTVDYGSYSIPIILVTIFLMYVGASPSGTAGGIKITTLSAVFAIMKSRLRGSKEITFLGRKIPFERLYIATSSFIFYTSLIFIFTLALTFTDDFSLEKSLFEVSSALGTVGLSMGITGDLSSIGKMLLIMIMFIGRLGVLTFGLAIWSKSLQKEQPRHMEDDIAV</sequence>
<feature type="transmembrane region" description="Helical" evidence="8">
    <location>
        <begin position="211"/>
        <end position="237"/>
    </location>
</feature>
<feature type="transmembrane region" description="Helical" evidence="8">
    <location>
        <begin position="424"/>
        <end position="445"/>
    </location>
</feature>
<keyword evidence="6" id="KW-0406">Ion transport</keyword>
<feature type="transmembrane region" description="Helical" evidence="8">
    <location>
        <begin position="310"/>
        <end position="343"/>
    </location>
</feature>
<dbReference type="EMBL" id="PVNA01000002">
    <property type="protein sequence ID" value="PRX14164.1"/>
    <property type="molecule type" value="Genomic_DNA"/>
</dbReference>
<keyword evidence="3" id="KW-1003">Cell membrane</keyword>
<comment type="subcellular location">
    <subcellularLocation>
        <location evidence="1">Cell membrane</location>
        <topology evidence="1">Multi-pass membrane protein</topology>
    </subcellularLocation>
</comment>
<evidence type="ECO:0000256" key="6">
    <source>
        <dbReference type="ARBA" id="ARBA00023065"/>
    </source>
</evidence>
<keyword evidence="2" id="KW-0813">Transport</keyword>
<keyword evidence="4 8" id="KW-0812">Transmembrane</keyword>
<protein>
    <submittedName>
        <fullName evidence="9">Trk system potassium uptake protein TrkH</fullName>
    </submittedName>
</protein>
<dbReference type="PANTHER" id="PTHR32024">
    <property type="entry name" value="TRK SYSTEM POTASSIUM UPTAKE PROTEIN TRKG-RELATED"/>
    <property type="match status" value="1"/>
</dbReference>
<evidence type="ECO:0000256" key="5">
    <source>
        <dbReference type="ARBA" id="ARBA00022989"/>
    </source>
</evidence>
<feature type="transmembrane region" description="Helical" evidence="8">
    <location>
        <begin position="179"/>
        <end position="199"/>
    </location>
</feature>
<reference evidence="9 10" key="1">
    <citation type="submission" date="2018-03" db="EMBL/GenBank/DDBJ databases">
        <title>Genomic Encyclopedia of Archaeal and Bacterial Type Strains, Phase II (KMG-II): from individual species to whole genera.</title>
        <authorList>
            <person name="Goeker M."/>
        </authorList>
    </citation>
    <scope>NUCLEOTIDE SEQUENCE [LARGE SCALE GENOMIC DNA]</scope>
    <source>
        <strain evidence="9 10">DSM 22727</strain>
    </source>
</reference>
<dbReference type="Proteomes" id="UP000239997">
    <property type="component" value="Unassembled WGS sequence"/>
</dbReference>
<evidence type="ECO:0000256" key="1">
    <source>
        <dbReference type="ARBA" id="ARBA00004651"/>
    </source>
</evidence>
<dbReference type="Pfam" id="PF02386">
    <property type="entry name" value="TrkH"/>
    <property type="match status" value="1"/>
</dbReference>
<feature type="transmembrane region" description="Helical" evidence="8">
    <location>
        <begin position="281"/>
        <end position="298"/>
    </location>
</feature>
<keyword evidence="5 8" id="KW-1133">Transmembrane helix</keyword>
<evidence type="ECO:0000256" key="2">
    <source>
        <dbReference type="ARBA" id="ARBA00022448"/>
    </source>
</evidence>
<evidence type="ECO:0000256" key="8">
    <source>
        <dbReference type="SAM" id="Phobius"/>
    </source>
</evidence>
<evidence type="ECO:0000256" key="3">
    <source>
        <dbReference type="ARBA" id="ARBA00022475"/>
    </source>
</evidence>
<accession>A0ABX5E5F5</accession>
<evidence type="ECO:0000256" key="4">
    <source>
        <dbReference type="ARBA" id="ARBA00022692"/>
    </source>
</evidence>
<feature type="transmembrane region" description="Helical" evidence="8">
    <location>
        <begin position="64"/>
        <end position="86"/>
    </location>
</feature>
<organism evidence="9 10">
    <name type="scientific">Nonlabens ulvanivorans</name>
    <name type="common">Persicivirga ulvanivorans</name>
    <dbReference type="NCBI Taxonomy" id="906888"/>
    <lineage>
        <taxon>Bacteria</taxon>
        <taxon>Pseudomonadati</taxon>
        <taxon>Bacteroidota</taxon>
        <taxon>Flavobacteriia</taxon>
        <taxon>Flavobacteriales</taxon>
        <taxon>Flavobacteriaceae</taxon>
        <taxon>Nonlabens</taxon>
    </lineage>
</organism>
<proteinExistence type="predicted"/>
<gene>
    <name evidence="9" type="ORF">LY02_01193</name>
</gene>
<dbReference type="PANTHER" id="PTHR32024:SF1">
    <property type="entry name" value="KTR SYSTEM POTASSIUM UPTAKE PROTEIN B"/>
    <property type="match status" value="1"/>
</dbReference>
<evidence type="ECO:0000313" key="10">
    <source>
        <dbReference type="Proteomes" id="UP000239997"/>
    </source>
</evidence>
<name>A0ABX5E5F5_NONUL</name>
<feature type="transmembrane region" description="Helical" evidence="8">
    <location>
        <begin position="364"/>
        <end position="388"/>
    </location>
</feature>
<dbReference type="InterPro" id="IPR003445">
    <property type="entry name" value="Cat_transpt"/>
</dbReference>
<comment type="caution">
    <text evidence="9">The sequence shown here is derived from an EMBL/GenBank/DDBJ whole genome shotgun (WGS) entry which is preliminary data.</text>
</comment>
<keyword evidence="10" id="KW-1185">Reference proteome</keyword>
<evidence type="ECO:0000313" key="9">
    <source>
        <dbReference type="EMBL" id="PRX14164.1"/>
    </source>
</evidence>